<evidence type="ECO:0000256" key="4">
    <source>
        <dbReference type="ARBA" id="ARBA00022759"/>
    </source>
</evidence>
<dbReference type="Gene3D" id="3.30.420.10">
    <property type="entry name" value="Ribonuclease H-like superfamily/Ribonuclease H"/>
    <property type="match status" value="1"/>
</dbReference>
<proteinExistence type="predicted"/>
<dbReference type="EMBL" id="BQNB010012911">
    <property type="protein sequence ID" value="GJT09496.1"/>
    <property type="molecule type" value="Genomic_DNA"/>
</dbReference>
<reference evidence="9" key="2">
    <citation type="submission" date="2022-01" db="EMBL/GenBank/DDBJ databases">
        <authorList>
            <person name="Yamashiro T."/>
            <person name="Shiraishi A."/>
            <person name="Satake H."/>
            <person name="Nakayama K."/>
        </authorList>
    </citation>
    <scope>NUCLEOTIDE SEQUENCE</scope>
</reference>
<dbReference type="PANTHER" id="PTHR48475:SF2">
    <property type="entry name" value="RIBONUCLEASE H"/>
    <property type="match status" value="1"/>
</dbReference>
<evidence type="ECO:0000313" key="9">
    <source>
        <dbReference type="EMBL" id="GJT09496.1"/>
    </source>
</evidence>
<name>A0ABQ5B7L6_9ASTR</name>
<organism evidence="9 10">
    <name type="scientific">Tanacetum coccineum</name>
    <dbReference type="NCBI Taxonomy" id="301880"/>
    <lineage>
        <taxon>Eukaryota</taxon>
        <taxon>Viridiplantae</taxon>
        <taxon>Streptophyta</taxon>
        <taxon>Embryophyta</taxon>
        <taxon>Tracheophyta</taxon>
        <taxon>Spermatophyta</taxon>
        <taxon>Magnoliopsida</taxon>
        <taxon>eudicotyledons</taxon>
        <taxon>Gunneridae</taxon>
        <taxon>Pentapetalae</taxon>
        <taxon>asterids</taxon>
        <taxon>campanulids</taxon>
        <taxon>Asterales</taxon>
        <taxon>Asteraceae</taxon>
        <taxon>Asteroideae</taxon>
        <taxon>Anthemideae</taxon>
        <taxon>Anthemidinae</taxon>
        <taxon>Tanacetum</taxon>
    </lineage>
</organism>
<keyword evidence="5" id="KW-0378">Hydrolase</keyword>
<dbReference type="InterPro" id="IPR002156">
    <property type="entry name" value="RNaseH_domain"/>
</dbReference>
<dbReference type="InterPro" id="IPR043502">
    <property type="entry name" value="DNA/RNA_pol_sf"/>
</dbReference>
<accession>A0ABQ5B7L6</accession>
<dbReference type="SUPFAM" id="SSF56672">
    <property type="entry name" value="DNA/RNA polymerases"/>
    <property type="match status" value="1"/>
</dbReference>
<dbReference type="Pfam" id="PF13456">
    <property type="entry name" value="RVT_3"/>
    <property type="match status" value="1"/>
</dbReference>
<evidence type="ECO:0000256" key="5">
    <source>
        <dbReference type="ARBA" id="ARBA00022801"/>
    </source>
</evidence>
<dbReference type="InterPro" id="IPR041373">
    <property type="entry name" value="RT_RNaseH"/>
</dbReference>
<evidence type="ECO:0000256" key="1">
    <source>
        <dbReference type="ARBA" id="ARBA00022679"/>
    </source>
</evidence>
<gene>
    <name evidence="9" type="ORF">Tco_0856538</name>
</gene>
<evidence type="ECO:0000256" key="6">
    <source>
        <dbReference type="ARBA" id="ARBA00022918"/>
    </source>
</evidence>
<keyword evidence="10" id="KW-1185">Reference proteome</keyword>
<evidence type="ECO:0000259" key="8">
    <source>
        <dbReference type="Pfam" id="PF17917"/>
    </source>
</evidence>
<keyword evidence="1" id="KW-0808">Transferase</keyword>
<dbReference type="CDD" id="cd09279">
    <property type="entry name" value="RNase_HI_like"/>
    <property type="match status" value="1"/>
</dbReference>
<evidence type="ECO:0000256" key="3">
    <source>
        <dbReference type="ARBA" id="ARBA00022722"/>
    </source>
</evidence>
<dbReference type="InterPro" id="IPR036397">
    <property type="entry name" value="RNaseH_sf"/>
</dbReference>
<dbReference type="PANTHER" id="PTHR48475">
    <property type="entry name" value="RIBONUCLEASE H"/>
    <property type="match status" value="1"/>
</dbReference>
<protein>
    <submittedName>
        <fullName evidence="9">Reverse transcriptase domain-containing protein</fullName>
    </submittedName>
</protein>
<dbReference type="Pfam" id="PF17917">
    <property type="entry name" value="RT_RNaseH"/>
    <property type="match status" value="1"/>
</dbReference>
<keyword evidence="2" id="KW-0548">Nucleotidyltransferase</keyword>
<keyword evidence="4" id="KW-0255">Endonuclease</keyword>
<evidence type="ECO:0000259" key="7">
    <source>
        <dbReference type="Pfam" id="PF13456"/>
    </source>
</evidence>
<reference evidence="9" key="1">
    <citation type="journal article" date="2022" name="Int. J. Mol. Sci.">
        <title>Draft Genome of Tanacetum Coccineum: Genomic Comparison of Closely Related Tanacetum-Family Plants.</title>
        <authorList>
            <person name="Yamashiro T."/>
            <person name="Shiraishi A."/>
            <person name="Nakayama K."/>
            <person name="Satake H."/>
        </authorList>
    </citation>
    <scope>NUCLEOTIDE SEQUENCE</scope>
</reference>
<feature type="domain" description="RNase H type-1" evidence="7">
    <location>
        <begin position="172"/>
        <end position="278"/>
    </location>
</feature>
<dbReference type="Proteomes" id="UP001151760">
    <property type="component" value="Unassembled WGS sequence"/>
</dbReference>
<keyword evidence="6 9" id="KW-0695">RNA-directed DNA polymerase</keyword>
<evidence type="ECO:0000313" key="10">
    <source>
        <dbReference type="Proteomes" id="UP001151760"/>
    </source>
</evidence>
<dbReference type="GO" id="GO:0003964">
    <property type="term" value="F:RNA-directed DNA polymerase activity"/>
    <property type="evidence" value="ECO:0007669"/>
    <property type="project" value="UniProtKB-KW"/>
</dbReference>
<keyword evidence="3" id="KW-0540">Nuclease</keyword>
<dbReference type="SUPFAM" id="SSF53098">
    <property type="entry name" value="Ribonuclease H-like"/>
    <property type="match status" value="1"/>
</dbReference>
<sequence>MKKVIEELSLLTIPVKEETPYVYVALATEAVSAVLLAERKRKQCPIHYVSRTLNEAERNYAPLEKLAMSLLHMSRRLRRYFEAHLIKVITDQPLKQILNKAQALGKLAKYSVELGAYNIAYEPRNAMKGHVLVDFLSEAQVGTPTEEFFRLPAKLPNKDDVERWTLFTNGASNSKGSRAGLVLISHSDVEFTYALRLNFASTNNETEYEALLAGLRMARKMKVQNIDIKVDPKLVASQINGNYMASNTSMIKYLATTKECIAEFKTFAIQNIPRNLNKRPTF</sequence>
<comment type="caution">
    <text evidence="9">The sequence shown here is derived from an EMBL/GenBank/DDBJ whole genome shotgun (WGS) entry which is preliminary data.</text>
</comment>
<dbReference type="InterPro" id="IPR012337">
    <property type="entry name" value="RNaseH-like_sf"/>
</dbReference>
<evidence type="ECO:0000256" key="2">
    <source>
        <dbReference type="ARBA" id="ARBA00022695"/>
    </source>
</evidence>
<feature type="domain" description="Reverse transcriptase RNase H-like" evidence="8">
    <location>
        <begin position="22"/>
        <end position="117"/>
    </location>
</feature>